<accession>A0A426FPS9</accession>
<evidence type="ECO:0000313" key="4">
    <source>
        <dbReference type="Proteomes" id="UP000270261"/>
    </source>
</evidence>
<keyword evidence="3" id="KW-0540">Nuclease</keyword>
<organism evidence="3 4">
    <name type="scientific">Lautropia dentalis</name>
    <dbReference type="NCBI Taxonomy" id="2490857"/>
    <lineage>
        <taxon>Bacteria</taxon>
        <taxon>Pseudomonadati</taxon>
        <taxon>Pseudomonadota</taxon>
        <taxon>Betaproteobacteria</taxon>
        <taxon>Burkholderiales</taxon>
        <taxon>Burkholderiaceae</taxon>
        <taxon>Lautropia</taxon>
    </lineage>
</organism>
<protein>
    <submittedName>
        <fullName evidence="3">HNH endonuclease</fullName>
    </submittedName>
</protein>
<proteinExistence type="predicted"/>
<keyword evidence="3" id="KW-0255">Endonuclease</keyword>
<name>A0A426FPS9_9BURK</name>
<dbReference type="Pfam" id="PF13391">
    <property type="entry name" value="HNH_2"/>
    <property type="match status" value="1"/>
</dbReference>
<dbReference type="Proteomes" id="UP000270261">
    <property type="component" value="Unassembled WGS sequence"/>
</dbReference>
<dbReference type="EMBL" id="RRUE01000002">
    <property type="protein sequence ID" value="RRN44659.1"/>
    <property type="molecule type" value="Genomic_DNA"/>
</dbReference>
<comment type="caution">
    <text evidence="3">The sequence shown here is derived from an EMBL/GenBank/DDBJ whole genome shotgun (WGS) entry which is preliminary data.</text>
</comment>
<evidence type="ECO:0000256" key="1">
    <source>
        <dbReference type="SAM" id="MobiDB-lite"/>
    </source>
</evidence>
<feature type="domain" description="HNH nuclease" evidence="2">
    <location>
        <begin position="164"/>
        <end position="217"/>
    </location>
</feature>
<evidence type="ECO:0000259" key="2">
    <source>
        <dbReference type="Pfam" id="PF13391"/>
    </source>
</evidence>
<gene>
    <name evidence="3" type="ORF">EHV23_12105</name>
</gene>
<dbReference type="AlphaFoldDB" id="A0A426FPS9"/>
<evidence type="ECO:0000313" key="3">
    <source>
        <dbReference type="EMBL" id="RRN44659.1"/>
    </source>
</evidence>
<reference evidence="3 4" key="1">
    <citation type="submission" date="2018-11" db="EMBL/GenBank/DDBJ databases">
        <title>Genome sequencing of Lautropia sp. KCOM 2505 (= ChDC F240).</title>
        <authorList>
            <person name="Kook J.-K."/>
            <person name="Park S.-N."/>
            <person name="Lim Y.K."/>
        </authorList>
    </citation>
    <scope>NUCLEOTIDE SEQUENCE [LARGE SCALE GENOMIC DNA]</scope>
    <source>
        <strain evidence="3 4">KCOM 2505</strain>
    </source>
</reference>
<dbReference type="GO" id="GO:0004519">
    <property type="term" value="F:endonuclease activity"/>
    <property type="evidence" value="ECO:0007669"/>
    <property type="project" value="UniProtKB-KW"/>
</dbReference>
<dbReference type="InterPro" id="IPR003615">
    <property type="entry name" value="HNH_nuc"/>
</dbReference>
<feature type="compositionally biased region" description="Basic and acidic residues" evidence="1">
    <location>
        <begin position="112"/>
        <end position="122"/>
    </location>
</feature>
<feature type="region of interest" description="Disordered" evidence="1">
    <location>
        <begin position="98"/>
        <end position="134"/>
    </location>
</feature>
<keyword evidence="3" id="KW-0378">Hydrolase</keyword>
<dbReference type="OrthoDB" id="9811869at2"/>
<sequence>MDNVLIIHIAANNGFENTSTTGNGSITLSSARHETSVTVNQWLTGMGVIVQSPYPELLPTLSRNVPPWPSRNDQFYLTDLDQLASFLKQTAQLSLELRKQSASNNTDPFSGEDTHSVSKTDTDLSPDGFPPASPQETEIERLRRERIGQDIYRRALMAYWHGACAVTGITLPEVLRASHAKPWAECTNDAERLDVFNGFLLVANLDVLFDRFLISFDEGGNLLTSSRLPAEDMQALGLHPEMKLRWVEKEHLPYLHWHRQRFLAVNCCAPTSECQTDTHDITSR</sequence>
<keyword evidence="4" id="KW-1185">Reference proteome</keyword>